<evidence type="ECO:0000313" key="2">
    <source>
        <dbReference type="Proteomes" id="UP000595140"/>
    </source>
</evidence>
<proteinExistence type="predicted"/>
<organism evidence="1 2">
    <name type="scientific">Cuscuta campestris</name>
    <dbReference type="NCBI Taxonomy" id="132261"/>
    <lineage>
        <taxon>Eukaryota</taxon>
        <taxon>Viridiplantae</taxon>
        <taxon>Streptophyta</taxon>
        <taxon>Embryophyta</taxon>
        <taxon>Tracheophyta</taxon>
        <taxon>Spermatophyta</taxon>
        <taxon>Magnoliopsida</taxon>
        <taxon>eudicotyledons</taxon>
        <taxon>Gunneridae</taxon>
        <taxon>Pentapetalae</taxon>
        <taxon>asterids</taxon>
        <taxon>lamiids</taxon>
        <taxon>Solanales</taxon>
        <taxon>Convolvulaceae</taxon>
        <taxon>Cuscuteae</taxon>
        <taxon>Cuscuta</taxon>
        <taxon>Cuscuta subgen. Grammica</taxon>
        <taxon>Cuscuta sect. Cleistogrammica</taxon>
    </lineage>
</organism>
<protein>
    <submittedName>
        <fullName evidence="1">Uncharacterized protein</fullName>
    </submittedName>
</protein>
<name>A0A484LM57_9ASTE</name>
<dbReference type="EMBL" id="OOIL02001679">
    <property type="protein sequence ID" value="VFQ77500.1"/>
    <property type="molecule type" value="Genomic_DNA"/>
</dbReference>
<keyword evidence="2" id="KW-1185">Reference proteome</keyword>
<gene>
    <name evidence="1" type="ORF">CCAM_LOCUS19276</name>
</gene>
<evidence type="ECO:0000313" key="1">
    <source>
        <dbReference type="EMBL" id="VFQ77500.1"/>
    </source>
</evidence>
<dbReference type="AlphaFoldDB" id="A0A484LM57"/>
<sequence>MCSSEITRFLLNALAAASELIIPPPVIASPSLFVGGSEGSDGEDPILAAEAATATWRSGRQADDGWAPRSKIARAKREIIARNLVVMAGDRNDRGKASRVLSMSHPVVMDNGERRGIDRKLQLGLKLSLAHGGNQRNTEETDSKHRVSMSGSSLSIILRDEWIAKL</sequence>
<reference evidence="1 2" key="1">
    <citation type="submission" date="2018-04" db="EMBL/GenBank/DDBJ databases">
        <authorList>
            <person name="Vogel A."/>
        </authorList>
    </citation>
    <scope>NUCLEOTIDE SEQUENCE [LARGE SCALE GENOMIC DNA]</scope>
</reference>
<dbReference type="Proteomes" id="UP000595140">
    <property type="component" value="Unassembled WGS sequence"/>
</dbReference>
<accession>A0A484LM57</accession>